<organism evidence="3 4">
    <name type="scientific">Roseococcus pinisoli</name>
    <dbReference type="NCBI Taxonomy" id="2835040"/>
    <lineage>
        <taxon>Bacteria</taxon>
        <taxon>Pseudomonadati</taxon>
        <taxon>Pseudomonadota</taxon>
        <taxon>Alphaproteobacteria</taxon>
        <taxon>Acetobacterales</taxon>
        <taxon>Roseomonadaceae</taxon>
        <taxon>Roseococcus</taxon>
    </lineage>
</organism>
<dbReference type="PROSITE" id="PS51688">
    <property type="entry name" value="ICA"/>
    <property type="match status" value="1"/>
</dbReference>
<evidence type="ECO:0000256" key="1">
    <source>
        <dbReference type="SAM" id="MobiDB-lite"/>
    </source>
</evidence>
<dbReference type="Pfam" id="PF13884">
    <property type="entry name" value="Peptidase_S74"/>
    <property type="match status" value="1"/>
</dbReference>
<feature type="domain" description="Peptidase S74" evidence="2">
    <location>
        <begin position="616"/>
        <end position="735"/>
    </location>
</feature>
<keyword evidence="4" id="KW-1185">Reference proteome</keyword>
<protein>
    <submittedName>
        <fullName evidence="3">Tail fiber domain-containing protein</fullName>
    </submittedName>
</protein>
<feature type="region of interest" description="Disordered" evidence="1">
    <location>
        <begin position="65"/>
        <end position="104"/>
    </location>
</feature>
<dbReference type="InterPro" id="IPR030392">
    <property type="entry name" value="S74_ICA"/>
</dbReference>
<comment type="caution">
    <text evidence="3">The sequence shown here is derived from an EMBL/GenBank/DDBJ whole genome shotgun (WGS) entry which is preliminary data.</text>
</comment>
<accession>A0ABS5QF64</accession>
<evidence type="ECO:0000259" key="2">
    <source>
        <dbReference type="PROSITE" id="PS51688"/>
    </source>
</evidence>
<gene>
    <name evidence="3" type="ORF">KHU32_15410</name>
</gene>
<dbReference type="Proteomes" id="UP000766336">
    <property type="component" value="Unassembled WGS sequence"/>
</dbReference>
<proteinExistence type="predicted"/>
<evidence type="ECO:0000313" key="3">
    <source>
        <dbReference type="EMBL" id="MBS7812337.1"/>
    </source>
</evidence>
<name>A0ABS5QF64_9PROT</name>
<sequence>MPSAIDNVLPRAQSVATARGEMLLFTRFVPASGEAYMVTQSSSTNFPILLLPADPSAPAILVNARSSPRAAEREMEARATNTPIPDDDPGNSVPGGPETAANAAANSAVSAANSALAAHADAALATTKAAAAAASASSAAASADSIDNQLDDAAASATAAAASASLAAQRAAEATTTAGDSATSAAAAATSAATAIAKASEATTSVTSAAGSASTASTRAGEAAASATAASNSAGTASTKATEAASSATAAAGSAATAGTKAVDAATSATAAAGSATTATTKANAAAASATSAANSASNAGTSAGESANWATASEASANSAATRAGNAATSATAAAGSATLAGQKATDATTKANDAAASATAAAGSAATASTKATDAATSAAASQTRWDEFRSQYLGALSGPPTTNPLGGALQTGNLYFDTTLSALRIRTTANGWADYLPMDSSVVARLSGAAFTGPVKTSSAPTAADHLTRKDYVDTGLAGKQANLGFTPVRQGGGTGQGDNIVRLGWSTDSSGLRAQVDFTDLGVLATRGWAQNEGNSILARKVQLWESGGPGYIDFGYTESSLKYSLSGSSSEFLLHSAHLRWMSMLDWGGTWALAINSNDGQNAIYFPTAWSDSAFKENVSPTSVDALSALRALEMVQYDWNDDGLYVGNIRRELKHVPLGVIGQQAIEHASEMFEAGPTTLTDGSTAYRITFHPERAVPRLIRALQQMADKADSVEDVLLARIAALEARIEALEA</sequence>
<evidence type="ECO:0000313" key="4">
    <source>
        <dbReference type="Proteomes" id="UP000766336"/>
    </source>
</evidence>
<dbReference type="RefSeq" id="WP_213671045.1">
    <property type="nucleotide sequence ID" value="NZ_JAHCDA010000003.1"/>
</dbReference>
<reference evidence="3 4" key="1">
    <citation type="submission" date="2021-05" db="EMBL/GenBank/DDBJ databases">
        <title>Roseococcus sp. XZZS9, whole genome shotgun sequencing project.</title>
        <authorList>
            <person name="Zhao G."/>
            <person name="Shen L."/>
        </authorList>
    </citation>
    <scope>NUCLEOTIDE SEQUENCE [LARGE SCALE GENOMIC DNA]</scope>
    <source>
        <strain evidence="3 4">XZZS9</strain>
    </source>
</reference>
<dbReference type="EMBL" id="JAHCDA010000003">
    <property type="protein sequence ID" value="MBS7812337.1"/>
    <property type="molecule type" value="Genomic_DNA"/>
</dbReference>